<comment type="caution">
    <text evidence="1">The sequence shown here is derived from an EMBL/GenBank/DDBJ whole genome shotgun (WGS) entry which is preliminary data.</text>
</comment>
<organism evidence="1 2">
    <name type="scientific">Xenotaenia resolanae</name>
    <dbReference type="NCBI Taxonomy" id="208358"/>
    <lineage>
        <taxon>Eukaryota</taxon>
        <taxon>Metazoa</taxon>
        <taxon>Chordata</taxon>
        <taxon>Craniata</taxon>
        <taxon>Vertebrata</taxon>
        <taxon>Euteleostomi</taxon>
        <taxon>Actinopterygii</taxon>
        <taxon>Neopterygii</taxon>
        <taxon>Teleostei</taxon>
        <taxon>Neoteleostei</taxon>
        <taxon>Acanthomorphata</taxon>
        <taxon>Ovalentaria</taxon>
        <taxon>Atherinomorphae</taxon>
        <taxon>Cyprinodontiformes</taxon>
        <taxon>Goodeidae</taxon>
        <taxon>Xenotaenia</taxon>
    </lineage>
</organism>
<dbReference type="EMBL" id="JAHRIM010026152">
    <property type="protein sequence ID" value="MEQ2264028.1"/>
    <property type="molecule type" value="Genomic_DNA"/>
</dbReference>
<evidence type="ECO:0000313" key="1">
    <source>
        <dbReference type="EMBL" id="MEQ2264028.1"/>
    </source>
</evidence>
<name>A0ABV0W5R0_9TELE</name>
<accession>A0ABV0W5R0</accession>
<gene>
    <name evidence="1" type="ORF">XENORESO_017783</name>
</gene>
<keyword evidence="2" id="KW-1185">Reference proteome</keyword>
<proteinExistence type="predicted"/>
<protein>
    <submittedName>
        <fullName evidence="1">Uncharacterized protein</fullName>
    </submittedName>
</protein>
<evidence type="ECO:0000313" key="2">
    <source>
        <dbReference type="Proteomes" id="UP001444071"/>
    </source>
</evidence>
<dbReference type="Proteomes" id="UP001444071">
    <property type="component" value="Unassembled WGS sequence"/>
</dbReference>
<reference evidence="1 2" key="1">
    <citation type="submission" date="2021-06" db="EMBL/GenBank/DDBJ databases">
        <authorList>
            <person name="Palmer J.M."/>
        </authorList>
    </citation>
    <scope>NUCLEOTIDE SEQUENCE [LARGE SCALE GENOMIC DNA]</scope>
    <source>
        <strain evidence="1 2">XR_2019</strain>
        <tissue evidence="1">Muscle</tissue>
    </source>
</reference>
<sequence>MFICFCLGSYEHVCPADCKNGTQLYINITSDELMCVFIFSAGLVILEIPTQPMVERSDVTLPCIHKETELIAKLKTELNHIRYFNKNGLHLTTCYFSNMTPKCHQG</sequence>